<keyword evidence="2" id="KW-1185">Reference proteome</keyword>
<dbReference type="Proteomes" id="UP000828390">
    <property type="component" value="Unassembled WGS sequence"/>
</dbReference>
<reference evidence="1" key="1">
    <citation type="journal article" date="2019" name="bioRxiv">
        <title>The Genome of the Zebra Mussel, Dreissena polymorpha: A Resource for Invasive Species Research.</title>
        <authorList>
            <person name="McCartney M.A."/>
            <person name="Auch B."/>
            <person name="Kono T."/>
            <person name="Mallez S."/>
            <person name="Zhang Y."/>
            <person name="Obille A."/>
            <person name="Becker A."/>
            <person name="Abrahante J.E."/>
            <person name="Garbe J."/>
            <person name="Badalamenti J.P."/>
            <person name="Herman A."/>
            <person name="Mangelson H."/>
            <person name="Liachko I."/>
            <person name="Sullivan S."/>
            <person name="Sone E.D."/>
            <person name="Koren S."/>
            <person name="Silverstein K.A.T."/>
            <person name="Beckman K.B."/>
            <person name="Gohl D.M."/>
        </authorList>
    </citation>
    <scope>NUCLEOTIDE SEQUENCE</scope>
    <source>
        <strain evidence="1">Duluth1</strain>
        <tissue evidence="1">Whole animal</tissue>
    </source>
</reference>
<name>A0A9D4M0Y5_DREPO</name>
<dbReference type="AlphaFoldDB" id="A0A9D4M0Y5"/>
<organism evidence="1 2">
    <name type="scientific">Dreissena polymorpha</name>
    <name type="common">Zebra mussel</name>
    <name type="synonym">Mytilus polymorpha</name>
    <dbReference type="NCBI Taxonomy" id="45954"/>
    <lineage>
        <taxon>Eukaryota</taxon>
        <taxon>Metazoa</taxon>
        <taxon>Spiralia</taxon>
        <taxon>Lophotrochozoa</taxon>
        <taxon>Mollusca</taxon>
        <taxon>Bivalvia</taxon>
        <taxon>Autobranchia</taxon>
        <taxon>Heteroconchia</taxon>
        <taxon>Euheterodonta</taxon>
        <taxon>Imparidentia</taxon>
        <taxon>Neoheterodontei</taxon>
        <taxon>Myida</taxon>
        <taxon>Dreissenoidea</taxon>
        <taxon>Dreissenidae</taxon>
        <taxon>Dreissena</taxon>
    </lineage>
</organism>
<dbReference type="EMBL" id="JAIWYP010000002">
    <property type="protein sequence ID" value="KAH3868805.1"/>
    <property type="molecule type" value="Genomic_DNA"/>
</dbReference>
<proteinExistence type="predicted"/>
<gene>
    <name evidence="1" type="ORF">DPMN_031959</name>
</gene>
<comment type="caution">
    <text evidence="1">The sequence shown here is derived from an EMBL/GenBank/DDBJ whole genome shotgun (WGS) entry which is preliminary data.</text>
</comment>
<accession>A0A9D4M0Y5</accession>
<protein>
    <submittedName>
        <fullName evidence="1">Uncharacterized protein</fullName>
    </submittedName>
</protein>
<sequence>MVREASGRKSQVHLLARCADNGVDFFCPSSDLYERPISTFTPKHWPHRYPTSLPTTTSIMHAGYPYRGMIRLD</sequence>
<reference evidence="1" key="2">
    <citation type="submission" date="2020-11" db="EMBL/GenBank/DDBJ databases">
        <authorList>
            <person name="McCartney M.A."/>
            <person name="Auch B."/>
            <person name="Kono T."/>
            <person name="Mallez S."/>
            <person name="Becker A."/>
            <person name="Gohl D.M."/>
            <person name="Silverstein K.A.T."/>
            <person name="Koren S."/>
            <person name="Bechman K.B."/>
            <person name="Herman A."/>
            <person name="Abrahante J.E."/>
            <person name="Garbe J."/>
        </authorList>
    </citation>
    <scope>NUCLEOTIDE SEQUENCE</scope>
    <source>
        <strain evidence="1">Duluth1</strain>
        <tissue evidence="1">Whole animal</tissue>
    </source>
</reference>
<evidence type="ECO:0000313" key="2">
    <source>
        <dbReference type="Proteomes" id="UP000828390"/>
    </source>
</evidence>
<evidence type="ECO:0000313" key="1">
    <source>
        <dbReference type="EMBL" id="KAH3868805.1"/>
    </source>
</evidence>